<feature type="domain" description="PTS EIIA type-1" evidence="13">
    <location>
        <begin position="528"/>
        <end position="632"/>
    </location>
</feature>
<feature type="transmembrane region" description="Helical" evidence="12">
    <location>
        <begin position="462"/>
        <end position="481"/>
    </location>
</feature>
<dbReference type="InterPro" id="IPR001996">
    <property type="entry name" value="PTS_IIB_1"/>
</dbReference>
<dbReference type="NCBIfam" id="TIGR01995">
    <property type="entry name" value="PTS-II-ABC-beta"/>
    <property type="match status" value="1"/>
</dbReference>
<sequence>MASKYDGLARIIIQNVGGKGNVISLGHCITRLRFRLKDESKANTEILKATDGIVTVIQSGGQYQVVIGNQVTEVFDAVNEIGHFNVSGDDGDGGEGDGKKKGIGDKLIDTLSGVFTPILALLGATGIIKGLLGLAVFLLGNEFKDTGTYMILYAIGDGFFYFLPVMLAYSASQKFKLNHFTGMAIAAAFLYAEVKFPAIASGETVVTTLFAGTFMETAIHETFLGIPIIWPSAGYGSSVIPIVFAVWFAAKIEKLWMKVIPDVIKLFIVPMLTLVVAVPISFLVIGPVASWLSGGIGALCSAVYGFNPIIAGFLVGALWQVLVIFGLHWGLVPVMYNNYSTLGYDTFVTANFTASFVQTAAVLAILLKTKDKKLKSLSVPAFLSGICGVTEPAIYGITLPKKKPFYITCLTAGIGGAIMGAFGVASYVSGGLGVFKFPCFIPTTEAIEKLGITDVMYDLRTVALIVLAVMVLTFVIVWFTYKDNEPVKADAKADAEKKPMEKQEIAGEEGTVAAPVSGHVVPLSEVKDEAFSSGVLGKGVAIVPAEGKVYAPCDGEISTMFPTGHAVGITGDNRAEILIHIGMDTVKLDGKYFSPKVETGAKVKKGDLLVEFDMDKIKEAGYDVTTPVLVTNADDFVDVSGETGKDVKAGDALLSII</sequence>
<dbReference type="GO" id="GO:0008982">
    <property type="term" value="F:protein-N(PI)-phosphohistidine-sugar phosphotransferase activity"/>
    <property type="evidence" value="ECO:0007669"/>
    <property type="project" value="InterPro"/>
</dbReference>
<dbReference type="InterPro" id="IPR018113">
    <property type="entry name" value="PTrfase_EIIB_Cys"/>
</dbReference>
<dbReference type="PROSITE" id="PS01035">
    <property type="entry name" value="PTS_EIIB_TYPE_1_CYS"/>
    <property type="match status" value="1"/>
</dbReference>
<organism evidence="16 17">
    <name type="scientific">Candidatus Lachnoclostridium pullistercoris</name>
    <dbReference type="NCBI Taxonomy" id="2838632"/>
    <lineage>
        <taxon>Bacteria</taxon>
        <taxon>Bacillati</taxon>
        <taxon>Bacillota</taxon>
        <taxon>Clostridia</taxon>
        <taxon>Lachnospirales</taxon>
        <taxon>Lachnospiraceae</taxon>
    </lineage>
</organism>
<dbReference type="PROSITE" id="PS51093">
    <property type="entry name" value="PTS_EIIA_TYPE_1"/>
    <property type="match status" value="1"/>
</dbReference>
<evidence type="ECO:0000259" key="15">
    <source>
        <dbReference type="PROSITE" id="PS51103"/>
    </source>
</evidence>
<dbReference type="InterPro" id="IPR036878">
    <property type="entry name" value="Glu_permease_IIB"/>
</dbReference>
<feature type="transmembrane region" description="Helical" evidence="12">
    <location>
        <begin position="150"/>
        <end position="169"/>
    </location>
</feature>
<evidence type="ECO:0000259" key="14">
    <source>
        <dbReference type="PROSITE" id="PS51098"/>
    </source>
</evidence>
<dbReference type="GO" id="GO:0005886">
    <property type="term" value="C:plasma membrane"/>
    <property type="evidence" value="ECO:0007669"/>
    <property type="project" value="UniProtKB-SubCell"/>
</dbReference>
<keyword evidence="5 16" id="KW-0808">Transferase</keyword>
<feature type="transmembrane region" description="Helical" evidence="12">
    <location>
        <begin position="405"/>
        <end position="428"/>
    </location>
</feature>
<feature type="domain" description="PTS EIIC type-1" evidence="15">
    <location>
        <begin position="109"/>
        <end position="490"/>
    </location>
</feature>
<dbReference type="CDD" id="cd00212">
    <property type="entry name" value="PTS_IIB_glc"/>
    <property type="match status" value="1"/>
</dbReference>
<dbReference type="Proteomes" id="UP000823883">
    <property type="component" value="Unassembled WGS sequence"/>
</dbReference>
<comment type="subcellular location">
    <subcellularLocation>
        <location evidence="1">Cell membrane</location>
        <topology evidence="1">Multi-pass membrane protein</topology>
    </subcellularLocation>
</comment>
<dbReference type="InterPro" id="IPR011297">
    <property type="entry name" value="PTS_IIABC_b_glu"/>
</dbReference>
<dbReference type="AlphaFoldDB" id="A0A9D2PE64"/>
<feature type="transmembrane region" description="Helical" evidence="12">
    <location>
        <begin position="262"/>
        <end position="282"/>
    </location>
</feature>
<reference evidence="16" key="1">
    <citation type="journal article" date="2021" name="PeerJ">
        <title>Extensive microbial diversity within the chicken gut microbiome revealed by metagenomics and culture.</title>
        <authorList>
            <person name="Gilroy R."/>
            <person name="Ravi A."/>
            <person name="Getino M."/>
            <person name="Pursley I."/>
            <person name="Horton D.L."/>
            <person name="Alikhan N.F."/>
            <person name="Baker D."/>
            <person name="Gharbi K."/>
            <person name="Hall N."/>
            <person name="Watson M."/>
            <person name="Adriaenssens E.M."/>
            <person name="Foster-Nyarko E."/>
            <person name="Jarju S."/>
            <person name="Secka A."/>
            <person name="Antonio M."/>
            <person name="Oren A."/>
            <person name="Chaudhuri R.R."/>
            <person name="La Ragione R."/>
            <person name="Hildebrand F."/>
            <person name="Pallen M.J."/>
        </authorList>
    </citation>
    <scope>NUCLEOTIDE SEQUENCE</scope>
    <source>
        <strain evidence="16">CHK183-5548</strain>
    </source>
</reference>
<dbReference type="PANTHER" id="PTHR30175">
    <property type="entry name" value="PHOSPHOTRANSFERASE SYSTEM TRANSPORT PROTEIN"/>
    <property type="match status" value="1"/>
</dbReference>
<evidence type="ECO:0000256" key="8">
    <source>
        <dbReference type="ARBA" id="ARBA00022777"/>
    </source>
</evidence>
<feature type="transmembrane region" description="Helical" evidence="12">
    <location>
        <begin position="228"/>
        <end position="250"/>
    </location>
</feature>
<dbReference type="GO" id="GO:0016301">
    <property type="term" value="F:kinase activity"/>
    <property type="evidence" value="ECO:0007669"/>
    <property type="project" value="UniProtKB-KW"/>
</dbReference>
<evidence type="ECO:0000259" key="13">
    <source>
        <dbReference type="PROSITE" id="PS51093"/>
    </source>
</evidence>
<evidence type="ECO:0000256" key="3">
    <source>
        <dbReference type="ARBA" id="ARBA00022475"/>
    </source>
</evidence>
<keyword evidence="9 12" id="KW-1133">Transmembrane helix</keyword>
<dbReference type="Pfam" id="PF02378">
    <property type="entry name" value="PTS_EIIC"/>
    <property type="match status" value="1"/>
</dbReference>
<reference evidence="16" key="2">
    <citation type="submission" date="2021-04" db="EMBL/GenBank/DDBJ databases">
        <authorList>
            <person name="Gilroy R."/>
        </authorList>
    </citation>
    <scope>NUCLEOTIDE SEQUENCE</scope>
    <source>
        <strain evidence="16">CHK183-5548</strain>
    </source>
</reference>
<dbReference type="InterPro" id="IPR003352">
    <property type="entry name" value="PTS_EIIC"/>
</dbReference>
<dbReference type="Pfam" id="PF00358">
    <property type="entry name" value="PTS_EIIA_1"/>
    <property type="match status" value="1"/>
</dbReference>
<keyword evidence="8" id="KW-0418">Kinase</keyword>
<feature type="transmembrane region" description="Helical" evidence="12">
    <location>
        <begin position="114"/>
        <end position="138"/>
    </location>
</feature>
<gene>
    <name evidence="16" type="ORF">IAA04_11030</name>
</gene>
<dbReference type="Gene3D" id="3.30.1360.60">
    <property type="entry name" value="Glucose permease domain IIB"/>
    <property type="match status" value="1"/>
</dbReference>
<evidence type="ECO:0000313" key="17">
    <source>
        <dbReference type="Proteomes" id="UP000823883"/>
    </source>
</evidence>
<feature type="transmembrane region" description="Helical" evidence="12">
    <location>
        <begin position="181"/>
        <end position="200"/>
    </location>
</feature>
<keyword evidence="6" id="KW-0598">Phosphotransferase system</keyword>
<dbReference type="FunFam" id="3.30.1360.60:FF:000001">
    <property type="entry name" value="PTS system glucose-specific IIBC component PtsG"/>
    <property type="match status" value="1"/>
</dbReference>
<dbReference type="InterPro" id="IPR011055">
    <property type="entry name" value="Dup_hybrid_motif"/>
</dbReference>
<dbReference type="PANTHER" id="PTHR30175:SF1">
    <property type="entry name" value="PTS SYSTEM ARBUTIN-, CELLOBIOSE-, AND SALICIN-SPECIFIC EIIBC COMPONENT-RELATED"/>
    <property type="match status" value="1"/>
</dbReference>
<dbReference type="NCBIfam" id="TIGR00830">
    <property type="entry name" value="PTBA"/>
    <property type="match status" value="1"/>
</dbReference>
<evidence type="ECO:0000256" key="4">
    <source>
        <dbReference type="ARBA" id="ARBA00022597"/>
    </source>
</evidence>
<dbReference type="InterPro" id="IPR001127">
    <property type="entry name" value="PTS_EIIA_1_perm"/>
</dbReference>
<dbReference type="Gene3D" id="2.70.70.10">
    <property type="entry name" value="Glucose Permease (Domain IIA)"/>
    <property type="match status" value="1"/>
</dbReference>
<dbReference type="GO" id="GO:0015771">
    <property type="term" value="P:trehalose transport"/>
    <property type="evidence" value="ECO:0007669"/>
    <property type="project" value="TreeGrafter"/>
</dbReference>
<comment type="caution">
    <text evidence="16">The sequence shown here is derived from an EMBL/GenBank/DDBJ whole genome shotgun (WGS) entry which is preliminary data.</text>
</comment>
<evidence type="ECO:0000313" key="16">
    <source>
        <dbReference type="EMBL" id="HJC48574.1"/>
    </source>
</evidence>
<dbReference type="PROSITE" id="PS51098">
    <property type="entry name" value="PTS_EIIB_TYPE_1"/>
    <property type="match status" value="1"/>
</dbReference>
<dbReference type="SUPFAM" id="SSF55604">
    <property type="entry name" value="Glucose permease domain IIB"/>
    <property type="match status" value="1"/>
</dbReference>
<accession>A0A9D2PE64</accession>
<keyword evidence="4" id="KW-0762">Sugar transport</keyword>
<evidence type="ECO:0000256" key="5">
    <source>
        <dbReference type="ARBA" id="ARBA00022679"/>
    </source>
</evidence>
<protein>
    <submittedName>
        <fullName evidence="16">Beta-glucoside-specific PTS transporter subunit IIABC</fullName>
        <ecNumber evidence="16">2.7.1.-</ecNumber>
    </submittedName>
</protein>
<evidence type="ECO:0000256" key="7">
    <source>
        <dbReference type="ARBA" id="ARBA00022692"/>
    </source>
</evidence>
<feature type="active site" description="Phosphocysteine intermediate; for EIIB activity" evidence="11">
    <location>
        <position position="28"/>
    </location>
</feature>
<dbReference type="GO" id="GO:0090589">
    <property type="term" value="F:protein-phosphocysteine-trehalose phosphotransferase system transporter activity"/>
    <property type="evidence" value="ECO:0007669"/>
    <property type="project" value="TreeGrafter"/>
</dbReference>
<keyword evidence="3" id="KW-1003">Cell membrane</keyword>
<keyword evidence="7 12" id="KW-0812">Transmembrane</keyword>
<dbReference type="InterPro" id="IPR050558">
    <property type="entry name" value="PTS_Sugar-Specific_Components"/>
</dbReference>
<dbReference type="SUPFAM" id="SSF51261">
    <property type="entry name" value="Duplicated hybrid motif"/>
    <property type="match status" value="1"/>
</dbReference>
<dbReference type="GO" id="GO:0009401">
    <property type="term" value="P:phosphoenolpyruvate-dependent sugar phosphotransferase system"/>
    <property type="evidence" value="ECO:0007669"/>
    <property type="project" value="UniProtKB-KW"/>
</dbReference>
<evidence type="ECO:0000256" key="11">
    <source>
        <dbReference type="PROSITE-ProRule" id="PRU00421"/>
    </source>
</evidence>
<evidence type="ECO:0000256" key="1">
    <source>
        <dbReference type="ARBA" id="ARBA00004651"/>
    </source>
</evidence>
<evidence type="ECO:0000256" key="6">
    <source>
        <dbReference type="ARBA" id="ARBA00022683"/>
    </source>
</evidence>
<evidence type="ECO:0000256" key="9">
    <source>
        <dbReference type="ARBA" id="ARBA00022989"/>
    </source>
</evidence>
<dbReference type="EC" id="2.7.1.-" evidence="16"/>
<evidence type="ECO:0000256" key="2">
    <source>
        <dbReference type="ARBA" id="ARBA00022448"/>
    </source>
</evidence>
<name>A0A9D2PE64_9FIRM</name>
<dbReference type="EMBL" id="DWWL01000071">
    <property type="protein sequence ID" value="HJC48574.1"/>
    <property type="molecule type" value="Genomic_DNA"/>
</dbReference>
<dbReference type="FunFam" id="2.70.70.10:FF:000001">
    <property type="entry name" value="PTS system glucose-specific IIA component"/>
    <property type="match status" value="1"/>
</dbReference>
<dbReference type="InterPro" id="IPR013013">
    <property type="entry name" value="PTS_EIIC_1"/>
</dbReference>
<evidence type="ECO:0000256" key="12">
    <source>
        <dbReference type="SAM" id="Phobius"/>
    </source>
</evidence>
<keyword evidence="2" id="KW-0813">Transport</keyword>
<evidence type="ECO:0000256" key="10">
    <source>
        <dbReference type="ARBA" id="ARBA00023136"/>
    </source>
</evidence>
<dbReference type="Pfam" id="PF00367">
    <property type="entry name" value="PTS_EIIB"/>
    <property type="match status" value="1"/>
</dbReference>
<feature type="domain" description="PTS EIIB type-1" evidence="14">
    <location>
        <begin position="6"/>
        <end position="88"/>
    </location>
</feature>
<dbReference type="PROSITE" id="PS51103">
    <property type="entry name" value="PTS_EIIC_TYPE_1"/>
    <property type="match status" value="1"/>
</dbReference>
<proteinExistence type="predicted"/>
<feature type="transmembrane region" description="Helical" evidence="12">
    <location>
        <begin position="348"/>
        <end position="367"/>
    </location>
</feature>
<keyword evidence="10 12" id="KW-0472">Membrane</keyword>
<feature type="transmembrane region" description="Helical" evidence="12">
    <location>
        <begin position="313"/>
        <end position="336"/>
    </location>
</feature>